<feature type="region of interest" description="Disordered" evidence="1">
    <location>
        <begin position="153"/>
        <end position="225"/>
    </location>
</feature>
<gene>
    <name evidence="3" type="ORF">AB0C36_11340</name>
</gene>
<name>A0ABV3DEC8_9ACTN</name>
<feature type="transmembrane region" description="Helical" evidence="2">
    <location>
        <begin position="236"/>
        <end position="253"/>
    </location>
</feature>
<organism evidence="3 4">
    <name type="scientific">Streptodolium elevatio</name>
    <dbReference type="NCBI Taxonomy" id="3157996"/>
    <lineage>
        <taxon>Bacteria</taxon>
        <taxon>Bacillati</taxon>
        <taxon>Actinomycetota</taxon>
        <taxon>Actinomycetes</taxon>
        <taxon>Kitasatosporales</taxon>
        <taxon>Streptomycetaceae</taxon>
        <taxon>Streptodolium</taxon>
    </lineage>
</organism>
<evidence type="ECO:0000256" key="2">
    <source>
        <dbReference type="SAM" id="Phobius"/>
    </source>
</evidence>
<evidence type="ECO:0000313" key="4">
    <source>
        <dbReference type="Proteomes" id="UP001551482"/>
    </source>
</evidence>
<keyword evidence="4" id="KW-1185">Reference proteome</keyword>
<keyword evidence="2" id="KW-0812">Transmembrane</keyword>
<protein>
    <submittedName>
        <fullName evidence="3">Uncharacterized protein</fullName>
    </submittedName>
</protein>
<comment type="caution">
    <text evidence="3">The sequence shown here is derived from an EMBL/GenBank/DDBJ whole genome shotgun (WGS) entry which is preliminary data.</text>
</comment>
<keyword evidence="2" id="KW-1133">Transmembrane helix</keyword>
<keyword evidence="2" id="KW-0472">Membrane</keyword>
<evidence type="ECO:0000313" key="3">
    <source>
        <dbReference type="EMBL" id="MEU8134096.1"/>
    </source>
</evidence>
<dbReference type="Proteomes" id="UP001551482">
    <property type="component" value="Unassembled WGS sequence"/>
</dbReference>
<feature type="compositionally biased region" description="Low complexity" evidence="1">
    <location>
        <begin position="43"/>
        <end position="54"/>
    </location>
</feature>
<feature type="compositionally biased region" description="Basic and acidic residues" evidence="1">
    <location>
        <begin position="29"/>
        <end position="40"/>
    </location>
</feature>
<sequence>MHDRPEPDEVQPTPYLPAWLDGAPSYEQEYGREYAFEHDQGLGPDPAGPAYAGPEYGGPEYGAPEYGGPEYGRPEYGGSEFGGSDHGAHYGAQYEAHYGSPQYGPGDFDEPPTPYQQLDRYEPYDYGAHGYRGEGDQFGQPPSYGGGMHAYRPRPGEMSAINQANPPAGQQYYPRRPAADERPSGALVPRANEPASVPSRRERREVAGRGEGEDGRGSRAGHDAGRARLGRPMRRLLAFAVVACLGVFGYWGWTFYDGEPAGVREGSCIAALGGTDVKPMDCTSGAAKYTVLEVFKGAADATTCAVVQGATDPMVVHRDGRTDVWCVAPNERAGSG</sequence>
<proteinExistence type="predicted"/>
<dbReference type="EMBL" id="JBEZFP010000022">
    <property type="protein sequence ID" value="MEU8134096.1"/>
    <property type="molecule type" value="Genomic_DNA"/>
</dbReference>
<reference evidence="3 4" key="1">
    <citation type="submission" date="2024-06" db="EMBL/GenBank/DDBJ databases">
        <title>The Natural Products Discovery Center: Release of the First 8490 Sequenced Strains for Exploring Actinobacteria Biosynthetic Diversity.</title>
        <authorList>
            <person name="Kalkreuter E."/>
            <person name="Kautsar S.A."/>
            <person name="Yang D."/>
            <person name="Bader C.D."/>
            <person name="Teijaro C.N."/>
            <person name="Fluegel L."/>
            <person name="Davis C.M."/>
            <person name="Simpson J.R."/>
            <person name="Lauterbach L."/>
            <person name="Steele A.D."/>
            <person name="Gui C."/>
            <person name="Meng S."/>
            <person name="Li G."/>
            <person name="Viehrig K."/>
            <person name="Ye F."/>
            <person name="Su P."/>
            <person name="Kiefer A.F."/>
            <person name="Nichols A."/>
            <person name="Cepeda A.J."/>
            <person name="Yan W."/>
            <person name="Fan B."/>
            <person name="Jiang Y."/>
            <person name="Adhikari A."/>
            <person name="Zheng C.-J."/>
            <person name="Schuster L."/>
            <person name="Cowan T.M."/>
            <person name="Smanski M.J."/>
            <person name="Chevrette M.G."/>
            <person name="De Carvalho L.P.S."/>
            <person name="Shen B."/>
        </authorList>
    </citation>
    <scope>NUCLEOTIDE SEQUENCE [LARGE SCALE GENOMIC DNA]</scope>
    <source>
        <strain evidence="3 4">NPDC048946</strain>
    </source>
</reference>
<accession>A0ABV3DEC8</accession>
<evidence type="ECO:0000256" key="1">
    <source>
        <dbReference type="SAM" id="MobiDB-lite"/>
    </source>
</evidence>
<feature type="compositionally biased region" description="Basic and acidic residues" evidence="1">
    <location>
        <begin position="199"/>
        <end position="225"/>
    </location>
</feature>
<feature type="region of interest" description="Disordered" evidence="1">
    <location>
        <begin position="1"/>
        <end position="120"/>
    </location>
</feature>
<dbReference type="RefSeq" id="WP_358352473.1">
    <property type="nucleotide sequence ID" value="NZ_JBEZFP010000022.1"/>
</dbReference>